<dbReference type="InterPro" id="IPR019662">
    <property type="entry name" value="DUF2516"/>
</dbReference>
<feature type="transmembrane region" description="Helical" evidence="1">
    <location>
        <begin position="6"/>
        <end position="27"/>
    </location>
</feature>
<feature type="transmembrane region" description="Helical" evidence="1">
    <location>
        <begin position="74"/>
        <end position="94"/>
    </location>
</feature>
<keyword evidence="1" id="KW-0472">Membrane</keyword>
<keyword evidence="1" id="KW-0812">Transmembrane</keyword>
<proteinExistence type="predicted"/>
<protein>
    <recommendedName>
        <fullName evidence="4">DUF2516 family protein</fullName>
    </recommendedName>
</protein>
<name>A0A239AR01_9ACTN</name>
<gene>
    <name evidence="2" type="ORF">SAMN06265355_109116</name>
</gene>
<evidence type="ECO:0008006" key="4">
    <source>
        <dbReference type="Google" id="ProtNLM"/>
    </source>
</evidence>
<keyword evidence="3" id="KW-1185">Reference proteome</keyword>
<accession>A0A239AR01</accession>
<evidence type="ECO:0000313" key="2">
    <source>
        <dbReference type="EMBL" id="SNR97363.1"/>
    </source>
</evidence>
<evidence type="ECO:0000313" key="3">
    <source>
        <dbReference type="Proteomes" id="UP000198420"/>
    </source>
</evidence>
<dbReference type="RefSeq" id="WP_218905412.1">
    <property type="nucleotide sequence ID" value="NZ_FZNP01000009.1"/>
</dbReference>
<reference evidence="3" key="1">
    <citation type="submission" date="2017-06" db="EMBL/GenBank/DDBJ databases">
        <authorList>
            <person name="Varghese N."/>
            <person name="Submissions S."/>
        </authorList>
    </citation>
    <scope>NUCLEOTIDE SEQUENCE [LARGE SCALE GENOMIC DNA]</scope>
    <source>
        <strain evidence="3">DSM 44485</strain>
    </source>
</reference>
<dbReference type="EMBL" id="FZNP01000009">
    <property type="protein sequence ID" value="SNR97363.1"/>
    <property type="molecule type" value="Genomic_DNA"/>
</dbReference>
<evidence type="ECO:0000256" key="1">
    <source>
        <dbReference type="SAM" id="Phobius"/>
    </source>
</evidence>
<organism evidence="2 3">
    <name type="scientific">Actinomadura mexicana</name>
    <dbReference type="NCBI Taxonomy" id="134959"/>
    <lineage>
        <taxon>Bacteria</taxon>
        <taxon>Bacillati</taxon>
        <taxon>Actinomycetota</taxon>
        <taxon>Actinomycetes</taxon>
        <taxon>Streptosporangiales</taxon>
        <taxon>Thermomonosporaceae</taxon>
        <taxon>Actinomadura</taxon>
    </lineage>
</organism>
<keyword evidence="1" id="KW-1133">Transmembrane helix</keyword>
<dbReference type="AlphaFoldDB" id="A0A239AR01"/>
<feature type="transmembrane region" description="Helical" evidence="1">
    <location>
        <begin position="47"/>
        <end position="68"/>
    </location>
</feature>
<sequence>MSGFNVLDYFFWLLLIIAFAMEAWALVDSLTVPVNAYAAASKQSKKLWMIILIVATVVGAAYAVAPVALGASPIALLLGILPVAAFIAAAVYLADVRPAVGPYKKNNGGRGGSRQGPYGPW</sequence>
<dbReference type="Pfam" id="PF10724">
    <property type="entry name" value="DUF2516"/>
    <property type="match status" value="1"/>
</dbReference>
<dbReference type="Proteomes" id="UP000198420">
    <property type="component" value="Unassembled WGS sequence"/>
</dbReference>